<dbReference type="Proteomes" id="UP001501207">
    <property type="component" value="Unassembled WGS sequence"/>
</dbReference>
<dbReference type="SUPFAM" id="SSF56935">
    <property type="entry name" value="Porins"/>
    <property type="match status" value="1"/>
</dbReference>
<gene>
    <name evidence="1" type="ORF">GCM10023143_13510</name>
</gene>
<dbReference type="EMBL" id="BAABFN010000002">
    <property type="protein sequence ID" value="GAA4307179.1"/>
    <property type="molecule type" value="Genomic_DNA"/>
</dbReference>
<accession>A0ABP8FMU3</accession>
<proteinExistence type="predicted"/>
<evidence type="ECO:0000313" key="1">
    <source>
        <dbReference type="EMBL" id="GAA4307179.1"/>
    </source>
</evidence>
<keyword evidence="2" id="KW-1185">Reference proteome</keyword>
<dbReference type="InterPro" id="IPR011486">
    <property type="entry name" value="BBP2"/>
</dbReference>
<name>A0ABP8FMU3_9BACT</name>
<reference evidence="2" key="1">
    <citation type="journal article" date="2019" name="Int. J. Syst. Evol. Microbiol.">
        <title>The Global Catalogue of Microorganisms (GCM) 10K type strain sequencing project: providing services to taxonomists for standard genome sequencing and annotation.</title>
        <authorList>
            <consortium name="The Broad Institute Genomics Platform"/>
            <consortium name="The Broad Institute Genome Sequencing Center for Infectious Disease"/>
            <person name="Wu L."/>
            <person name="Ma J."/>
        </authorList>
    </citation>
    <scope>NUCLEOTIDE SEQUENCE [LARGE SCALE GENOMIC DNA]</scope>
    <source>
        <strain evidence="2">JCM 17664</strain>
    </source>
</reference>
<sequence length="356" mass="39226">MILLFTGAAAGSCLAQDTTENKPLTFSGYAEVYYTYDFNRPGDHTRPAFLYSHNRTGEINLNLGYLKAAYGSSRVRGNLALAAGTYMNANYAAEEGVLKNIYEANIGVKLSGKRKLWIDAGILPSHIGFESAVGKDNWTLTRGLAAENSPYFETGLRLGYTTLNGKWYLAALYLNGWQRIQRPEENNTPAFGAEVTFRPSEKVTLNYSGFSGSDQPDSLRKMRYFNNLYGIFQISDRFGITAGIDFGLEQQEKGSGDLHTWYAPVLIFRYSPSSRIHIAVRGEYYRDKNGVILATGMTHGAALTGVSANVDYAITSHVVWRTEARNLSSKDAIFIKKDGSVAGHTTAATTALAIFF</sequence>
<protein>
    <submittedName>
        <fullName evidence="1">Porin</fullName>
    </submittedName>
</protein>
<comment type="caution">
    <text evidence="1">The sequence shown here is derived from an EMBL/GenBank/DDBJ whole genome shotgun (WGS) entry which is preliminary data.</text>
</comment>
<dbReference type="Pfam" id="PF07642">
    <property type="entry name" value="BBP2"/>
    <property type="match status" value="1"/>
</dbReference>
<evidence type="ECO:0000313" key="2">
    <source>
        <dbReference type="Proteomes" id="UP001501207"/>
    </source>
</evidence>
<organism evidence="1 2">
    <name type="scientific">Compostibacter hankyongensis</name>
    <dbReference type="NCBI Taxonomy" id="1007089"/>
    <lineage>
        <taxon>Bacteria</taxon>
        <taxon>Pseudomonadati</taxon>
        <taxon>Bacteroidota</taxon>
        <taxon>Chitinophagia</taxon>
        <taxon>Chitinophagales</taxon>
        <taxon>Chitinophagaceae</taxon>
        <taxon>Compostibacter</taxon>
    </lineage>
</organism>